<dbReference type="AlphaFoldDB" id="A0A1I4GHB0"/>
<sequence length="224" mass="25811">MKWEQKIKPNVNVPGESGGCLAYVDDGINPPNRQPTAQTSWQLAKDMKVAHPNEEPPLNVWVAVYYEILNGQWAGYGHIAWFYSDGHTTQIYDSEYGCGNRSEPYSSGLDMYNYMGWQMRYLGWSEAVDGKRVVEVVKESQQKEATQISSNQTGEIEMYLIQICDDKGKYKGRWYVSDGVSCRYVRTPRMLANYQNQYGKLNLRVDKMYSTELFEEFGGEKNIK</sequence>
<protein>
    <submittedName>
        <fullName evidence="1">Uncharacterized protein</fullName>
    </submittedName>
</protein>
<organism evidence="1 2">
    <name type="scientific">Lactococcus garvieae</name>
    <dbReference type="NCBI Taxonomy" id="1363"/>
    <lineage>
        <taxon>Bacteria</taxon>
        <taxon>Bacillati</taxon>
        <taxon>Bacillota</taxon>
        <taxon>Bacilli</taxon>
        <taxon>Lactobacillales</taxon>
        <taxon>Streptococcaceae</taxon>
        <taxon>Lactococcus</taxon>
    </lineage>
</organism>
<gene>
    <name evidence="1" type="ORF">SAMN05216438_10447</name>
</gene>
<dbReference type="Proteomes" id="UP000181969">
    <property type="component" value="Unassembled WGS sequence"/>
</dbReference>
<name>A0A1I4GHB0_9LACT</name>
<reference evidence="1 2" key="1">
    <citation type="submission" date="2016-10" db="EMBL/GenBank/DDBJ databases">
        <authorList>
            <person name="de Groot N.N."/>
        </authorList>
    </citation>
    <scope>NUCLEOTIDE SEQUENCE [LARGE SCALE GENOMIC DNA]</scope>
    <source>
        <strain evidence="1 2">M79</strain>
    </source>
</reference>
<evidence type="ECO:0000313" key="2">
    <source>
        <dbReference type="Proteomes" id="UP000181969"/>
    </source>
</evidence>
<dbReference type="RefSeq" id="WP_074750926.1">
    <property type="nucleotide sequence ID" value="NZ_FOTJ01000004.1"/>
</dbReference>
<accession>A0A1I4GHB0</accession>
<dbReference type="EMBL" id="FOTJ01000004">
    <property type="protein sequence ID" value="SFL29428.1"/>
    <property type="molecule type" value="Genomic_DNA"/>
</dbReference>
<evidence type="ECO:0000313" key="1">
    <source>
        <dbReference type="EMBL" id="SFL29428.1"/>
    </source>
</evidence>
<proteinExistence type="predicted"/>